<dbReference type="eggNOG" id="COG2111">
    <property type="taxonomic scope" value="Bacteria"/>
</dbReference>
<dbReference type="InterPro" id="IPR007182">
    <property type="entry name" value="MnhB"/>
</dbReference>
<gene>
    <name evidence="9" type="ordered locus">trd_A0374</name>
</gene>
<keyword evidence="10" id="KW-1185">Reference proteome</keyword>
<keyword evidence="9" id="KW-0614">Plasmid</keyword>
<reference evidence="9 10" key="1">
    <citation type="journal article" date="2009" name="PLoS ONE">
        <title>Complete genome sequence of the aerobic CO-oxidizing thermophile Thermomicrobium roseum.</title>
        <authorList>
            <person name="Wu D."/>
            <person name="Raymond J."/>
            <person name="Wu M."/>
            <person name="Chatterji S."/>
            <person name="Ren Q."/>
            <person name="Graham J.E."/>
            <person name="Bryant D.A."/>
            <person name="Robb F."/>
            <person name="Colman A."/>
            <person name="Tallon L.J."/>
            <person name="Badger J.H."/>
            <person name="Madupu R."/>
            <person name="Ward N.L."/>
            <person name="Eisen J.A."/>
        </authorList>
    </citation>
    <scope>NUCLEOTIDE SEQUENCE [LARGE SCALE GENOMIC DNA]</scope>
    <source>
        <strain evidence="10">ATCC 27502 / DSM 5159 / P-2</strain>
        <plasmid evidence="9">unnamed</plasmid>
    </source>
</reference>
<dbReference type="KEGG" id="tro:trd_A0374"/>
<keyword evidence="5 7" id="KW-1133">Transmembrane helix</keyword>
<evidence type="ECO:0000259" key="8">
    <source>
        <dbReference type="Pfam" id="PF04039"/>
    </source>
</evidence>
<feature type="transmembrane region" description="Helical" evidence="7">
    <location>
        <begin position="120"/>
        <end position="138"/>
    </location>
</feature>
<name>B9L3L0_THERP</name>
<dbReference type="PANTHER" id="PTHR33932:SF4">
    <property type="entry name" value="NA(+)_H(+) ANTIPORTER SUBUNIT B"/>
    <property type="match status" value="1"/>
</dbReference>
<evidence type="ECO:0000256" key="1">
    <source>
        <dbReference type="ARBA" id="ARBA00004651"/>
    </source>
</evidence>
<evidence type="ECO:0000256" key="6">
    <source>
        <dbReference type="ARBA" id="ARBA00023136"/>
    </source>
</evidence>
<feature type="transmembrane region" description="Helical" evidence="7">
    <location>
        <begin position="12"/>
        <end position="31"/>
    </location>
</feature>
<protein>
    <submittedName>
        <fullName evidence="9">Cation:proton antiporter, putative</fullName>
    </submittedName>
</protein>
<dbReference type="RefSeq" id="WP_012642942.1">
    <property type="nucleotide sequence ID" value="NC_011961.1"/>
</dbReference>
<keyword evidence="6 7" id="KW-0472">Membrane</keyword>
<evidence type="ECO:0000256" key="2">
    <source>
        <dbReference type="ARBA" id="ARBA00009425"/>
    </source>
</evidence>
<evidence type="ECO:0000256" key="3">
    <source>
        <dbReference type="ARBA" id="ARBA00022475"/>
    </source>
</evidence>
<dbReference type="AlphaFoldDB" id="B9L3L0"/>
<keyword evidence="4 7" id="KW-0812">Transmembrane</keyword>
<dbReference type="OrthoDB" id="9798859at2"/>
<dbReference type="NCBIfam" id="NF009163">
    <property type="entry name" value="PRK12509.1"/>
    <property type="match status" value="1"/>
</dbReference>
<dbReference type="HOGENOM" id="CLU_101659_1_1_0"/>
<organism evidence="9 10">
    <name type="scientific">Thermomicrobium roseum (strain ATCC 27502 / DSM 5159 / P-2)</name>
    <dbReference type="NCBI Taxonomy" id="309801"/>
    <lineage>
        <taxon>Bacteria</taxon>
        <taxon>Pseudomonadati</taxon>
        <taxon>Thermomicrobiota</taxon>
        <taxon>Thermomicrobia</taxon>
        <taxon>Thermomicrobiales</taxon>
        <taxon>Thermomicrobiaceae</taxon>
        <taxon>Thermomicrobium</taxon>
    </lineage>
</organism>
<accession>B9L3L0</accession>
<dbReference type="PANTHER" id="PTHR33932">
    <property type="entry name" value="NA(+)/H(+) ANTIPORTER SUBUNIT B"/>
    <property type="match status" value="1"/>
</dbReference>
<comment type="similarity">
    <text evidence="2">Belongs to the CPA3 antiporters (TC 2.A.63) subunit B family.</text>
</comment>
<feature type="transmembrane region" description="Helical" evidence="7">
    <location>
        <begin position="37"/>
        <end position="58"/>
    </location>
</feature>
<feature type="transmembrane region" description="Helical" evidence="7">
    <location>
        <begin position="70"/>
        <end position="89"/>
    </location>
</feature>
<evidence type="ECO:0000256" key="7">
    <source>
        <dbReference type="SAM" id="Phobius"/>
    </source>
</evidence>
<evidence type="ECO:0000256" key="4">
    <source>
        <dbReference type="ARBA" id="ARBA00022692"/>
    </source>
</evidence>
<proteinExistence type="inferred from homology"/>
<geneLocation type="plasmid" evidence="10">
    <name>Tros</name>
</geneLocation>
<evidence type="ECO:0000313" key="9">
    <source>
        <dbReference type="EMBL" id="ACM06955.1"/>
    </source>
</evidence>
<feature type="domain" description="Na+/H+ antiporter MnhB subunit-related protein" evidence="8">
    <location>
        <begin position="8"/>
        <end position="132"/>
    </location>
</feature>
<dbReference type="InterPro" id="IPR050622">
    <property type="entry name" value="CPA3_antiporter_subunitB"/>
</dbReference>
<keyword evidence="3" id="KW-1003">Cell membrane</keyword>
<sequence>MSTLPSIILRTAVRWISPLLLLFSLFLLLRGHHEPGGGFAGGLIASTGFALLTFGYSLRTAQRLLRVQPLTLVAIGLAFAAASGLFAWINRTSFLTGLWIGVPLPGNLRVDLGTPLLFDIGVYLTVIGATLTMLFAFAEE</sequence>
<dbReference type="GO" id="GO:0005886">
    <property type="term" value="C:plasma membrane"/>
    <property type="evidence" value="ECO:0007669"/>
    <property type="project" value="UniProtKB-SubCell"/>
</dbReference>
<dbReference type="EMBL" id="CP001276">
    <property type="protein sequence ID" value="ACM06955.1"/>
    <property type="molecule type" value="Genomic_DNA"/>
</dbReference>
<evidence type="ECO:0000313" key="10">
    <source>
        <dbReference type="Proteomes" id="UP000000447"/>
    </source>
</evidence>
<evidence type="ECO:0000256" key="5">
    <source>
        <dbReference type="ARBA" id="ARBA00022989"/>
    </source>
</evidence>
<comment type="subcellular location">
    <subcellularLocation>
        <location evidence="1">Cell membrane</location>
        <topology evidence="1">Multi-pass membrane protein</topology>
    </subcellularLocation>
</comment>
<dbReference type="Pfam" id="PF04039">
    <property type="entry name" value="MnhB"/>
    <property type="match status" value="1"/>
</dbReference>
<dbReference type="Proteomes" id="UP000000447">
    <property type="component" value="Plasmid unnamed"/>
</dbReference>